<gene>
    <name evidence="1" type="ORF">COOX1_1799</name>
</gene>
<evidence type="ECO:0000313" key="2">
    <source>
        <dbReference type="Proteomes" id="UP000502196"/>
    </source>
</evidence>
<name>A0A6F9E9X4_9BACL</name>
<dbReference type="AlphaFoldDB" id="A0A6F9E9X4"/>
<sequence length="478" mass="54221">MPVTVIHTGQASAKRLERLLSQRFEDRESVREPDVTIRWGLTDVPDPPGVVLNSRRALADASVRERIWTLLARYGIHTPKESPESEIRRLNLIRQYRIPVFDHATLSCFRSEDRNIWLNKRLSRIRDDYVEIPEDADRETIRACRLALRATHALGLDFGLVSLGVGPKGRLFVLDVSPTPVLTGRLLDLFKNGIARYVETLARPRGSARLMLGADLEFMLLGKTGKIVPASRYFPRKGEVGCDDRTLHGDASLLPLAEIRPPAATSPLRLVEHIRSALTEAAQLCPSRKIKWVAGSMPFRGFPIGGHIHFSGVAPGSRLVRMLDTYVGLPVALLEEPLTARVRRQKYGFLGDIRRKPHGGFEYRTPGSWLVSPEISTAVLCLADIAAREFEHFTEWPFLDPEVQEAFYTGNRSVLKPVFFSVWEHLKRSSLFETYEDYLSVIPWMIEQDLTWDESVDIRETWDISMPKRKARARAAAR</sequence>
<dbReference type="InterPro" id="IPR025681">
    <property type="entry name" value="COOH-NH2_lig"/>
</dbReference>
<proteinExistence type="predicted"/>
<reference evidence="1 2" key="1">
    <citation type="submission" date="2020-04" db="EMBL/GenBank/DDBJ databases">
        <authorList>
            <person name="Hogendoorn C."/>
        </authorList>
    </citation>
    <scope>NUCLEOTIDE SEQUENCE [LARGE SCALE GENOMIC DNA]</scope>
    <source>
        <strain evidence="1">COOX1</strain>
    </source>
</reference>
<dbReference type="RefSeq" id="WP_170085604.1">
    <property type="nucleotide sequence ID" value="NZ_CP047971.1"/>
</dbReference>
<accession>A0A6F9E9X4</accession>
<dbReference type="Proteomes" id="UP000502196">
    <property type="component" value="Chromosome"/>
</dbReference>
<dbReference type="EMBL" id="LR792683">
    <property type="protein sequence ID" value="CAB3393216.1"/>
    <property type="molecule type" value="Genomic_DNA"/>
</dbReference>
<evidence type="ECO:0000313" key="1">
    <source>
        <dbReference type="EMBL" id="CAB3393216.1"/>
    </source>
</evidence>
<evidence type="ECO:0008006" key="3">
    <source>
        <dbReference type="Google" id="ProtNLM"/>
    </source>
</evidence>
<protein>
    <recommendedName>
        <fullName evidence="3">PhiEco32-like amidoligase-type 2 protein</fullName>
    </recommendedName>
</protein>
<organism evidence="1 2">
    <name type="scientific">Kyrpidia spormannii</name>
    <dbReference type="NCBI Taxonomy" id="2055160"/>
    <lineage>
        <taxon>Bacteria</taxon>
        <taxon>Bacillati</taxon>
        <taxon>Bacillota</taxon>
        <taxon>Bacilli</taxon>
        <taxon>Bacillales</taxon>
        <taxon>Alicyclobacillaceae</taxon>
        <taxon>Kyrpidia</taxon>
    </lineage>
</organism>
<dbReference type="Pfam" id="PF14395">
    <property type="entry name" value="COOH-NH2_lig"/>
    <property type="match status" value="1"/>
</dbReference>